<evidence type="ECO:0000313" key="12">
    <source>
        <dbReference type="Proteomes" id="UP000192929"/>
    </source>
</evidence>
<dbReference type="InterPro" id="IPR047112">
    <property type="entry name" value="RecG/Mfd"/>
</dbReference>
<dbReference type="Pfam" id="PF00271">
    <property type="entry name" value="Helicase_C"/>
    <property type="match status" value="1"/>
</dbReference>
<evidence type="ECO:0000256" key="3">
    <source>
        <dbReference type="ARBA" id="ARBA00022801"/>
    </source>
</evidence>
<dbReference type="SMART" id="SM00487">
    <property type="entry name" value="DEXDc"/>
    <property type="match status" value="1"/>
</dbReference>
<gene>
    <name evidence="11" type="ORF">SAMN06296028_10342</name>
</gene>
<dbReference type="Gene3D" id="3.40.50.300">
    <property type="entry name" value="P-loop containing nucleotide triphosphate hydrolases"/>
    <property type="match status" value="2"/>
</dbReference>
<dbReference type="GO" id="GO:0003678">
    <property type="term" value="F:DNA helicase activity"/>
    <property type="evidence" value="ECO:0007669"/>
    <property type="project" value="TreeGrafter"/>
</dbReference>
<dbReference type="InterPro" id="IPR012340">
    <property type="entry name" value="NA-bd_OB-fold"/>
</dbReference>
<dbReference type="Proteomes" id="UP000192929">
    <property type="component" value="Unassembled WGS sequence"/>
</dbReference>
<dbReference type="Pfam" id="PF17191">
    <property type="entry name" value="RecG_wedge"/>
    <property type="match status" value="1"/>
</dbReference>
<dbReference type="InterPro" id="IPR014001">
    <property type="entry name" value="Helicase_ATP-bd"/>
</dbReference>
<dbReference type="CDD" id="cd17992">
    <property type="entry name" value="DEXHc_RecG"/>
    <property type="match status" value="1"/>
</dbReference>
<keyword evidence="5" id="KW-0067">ATP-binding</keyword>
<evidence type="ECO:0000256" key="7">
    <source>
        <dbReference type="ARBA" id="ARBA00023204"/>
    </source>
</evidence>
<sequence>MTSHQPDGDAPAAPQGLPAFADLLDQPLTRYVPGKSPRSTVSLLAQDLGITTVGQLLDHAPRRYIRRGKIQALTDLVAGERTSFVARVESTSTRRMRSDPRRSLTDVTVSDDSGAYLKITFFNAYSAQKDLPVGALALFTGKPEFYRGNLSMAGADYALVDTPESVSRATSDSGELMPIPVYPESGKLTTPRIGKVVQQVLLTADLDAIQDPLPPDVVAAQGLPEPGQAYRDLHVPETVAAYERARHRFRFQEAFVLQAELVRRRAEHAAHPVAPRPPREDGLLARFDASLPFALTPGQRAVGEEISREIAGTAPMNRLLQGDVGSGKTVVALRAMLQVVDHGGQAAMLAPTEVLAAQHHEKITAALGPLAMAGQLGGDPEATRVTLLTGSMSAPARRKALLDIASGAAGIVVGTHALIQDAVQFADLGLAVVDEQHRFGVEQRDALRDKAGQAPHTLVMTATPIPRTVAMTVFGDLDISTLRELPGGRQPIGTFVVGLAEHGPAWERRVWALAAEHVARGRQVYVVAPKIGDDAAVPPFESLRDSIETQEEDLEPATVTWLTELVAAQPELRGARVAVLHGRQDAPLKARTMADFAAGNTDVLVSTTVIEVGVDVPNATLMIIADPERFGISQLHQLRGRIGRGEHPGTCLLVTRTPPDHPGRARLDAVAATTDGFDLAEVDLSLRKEGDILGASQSGGRSGLRWISALRDEALVARARAAAEIVVHDDPQLTEHPALRAAITRVLDEDRQAFLERG</sequence>
<keyword evidence="6" id="KW-0238">DNA-binding</keyword>
<evidence type="ECO:0000256" key="2">
    <source>
        <dbReference type="ARBA" id="ARBA00022763"/>
    </source>
</evidence>
<keyword evidence="3" id="KW-0378">Hydrolase</keyword>
<dbReference type="EMBL" id="FXAC01000003">
    <property type="protein sequence ID" value="SME95603.1"/>
    <property type="molecule type" value="Genomic_DNA"/>
</dbReference>
<dbReference type="PROSITE" id="PS51192">
    <property type="entry name" value="HELICASE_ATP_BIND_1"/>
    <property type="match status" value="1"/>
</dbReference>
<dbReference type="GO" id="GO:0016787">
    <property type="term" value="F:hydrolase activity"/>
    <property type="evidence" value="ECO:0007669"/>
    <property type="project" value="UniProtKB-KW"/>
</dbReference>
<feature type="domain" description="Helicase C-terminal" evidence="10">
    <location>
        <begin position="520"/>
        <end position="690"/>
    </location>
</feature>
<evidence type="ECO:0000259" key="10">
    <source>
        <dbReference type="PROSITE" id="PS51194"/>
    </source>
</evidence>
<evidence type="ECO:0000259" key="9">
    <source>
        <dbReference type="PROSITE" id="PS51192"/>
    </source>
</evidence>
<dbReference type="SUPFAM" id="SSF52540">
    <property type="entry name" value="P-loop containing nucleoside triphosphate hydrolases"/>
    <property type="match status" value="2"/>
</dbReference>
<dbReference type="AlphaFoldDB" id="A0A1X7CF67"/>
<dbReference type="InterPro" id="IPR033454">
    <property type="entry name" value="RecG_wedge"/>
</dbReference>
<name>A0A1X7CF67_9MICC</name>
<proteinExistence type="predicted"/>
<dbReference type="GO" id="GO:0003677">
    <property type="term" value="F:DNA binding"/>
    <property type="evidence" value="ECO:0007669"/>
    <property type="project" value="UniProtKB-KW"/>
</dbReference>
<accession>A0A1X7CF67</accession>
<keyword evidence="7" id="KW-0234">DNA repair</keyword>
<dbReference type="Gene3D" id="2.40.50.140">
    <property type="entry name" value="Nucleic acid-binding proteins"/>
    <property type="match status" value="1"/>
</dbReference>
<dbReference type="SMART" id="SM00490">
    <property type="entry name" value="HELICc"/>
    <property type="match status" value="1"/>
</dbReference>
<organism evidence="11 12">
    <name type="scientific">Kocuria marina subsp. indica</name>
    <dbReference type="NCBI Taxonomy" id="1049583"/>
    <lineage>
        <taxon>Bacteria</taxon>
        <taxon>Bacillati</taxon>
        <taxon>Actinomycetota</taxon>
        <taxon>Actinomycetes</taxon>
        <taxon>Micrococcales</taxon>
        <taxon>Micrococcaceae</taxon>
        <taxon>Kocuria</taxon>
    </lineage>
</organism>
<dbReference type="GO" id="GO:0006281">
    <property type="term" value="P:DNA repair"/>
    <property type="evidence" value="ECO:0007669"/>
    <property type="project" value="UniProtKB-KW"/>
</dbReference>
<protein>
    <recommendedName>
        <fullName evidence="8">Probable DNA 3'-5' helicase RecG</fullName>
    </recommendedName>
</protein>
<evidence type="ECO:0000256" key="8">
    <source>
        <dbReference type="ARBA" id="ARBA00049819"/>
    </source>
</evidence>
<evidence type="ECO:0000313" key="11">
    <source>
        <dbReference type="EMBL" id="SME95603.1"/>
    </source>
</evidence>
<dbReference type="InterPro" id="IPR027417">
    <property type="entry name" value="P-loop_NTPase"/>
</dbReference>
<feature type="domain" description="Helicase ATP-binding" evidence="9">
    <location>
        <begin position="309"/>
        <end position="482"/>
    </location>
</feature>
<keyword evidence="2" id="KW-0227">DNA damage</keyword>
<dbReference type="PANTHER" id="PTHR47964">
    <property type="entry name" value="ATP-DEPENDENT DNA HELICASE HOMOLOG RECG, CHLOROPLASTIC"/>
    <property type="match status" value="1"/>
</dbReference>
<dbReference type="SUPFAM" id="SSF50249">
    <property type="entry name" value="Nucleic acid-binding proteins"/>
    <property type="match status" value="1"/>
</dbReference>
<dbReference type="Pfam" id="PF00270">
    <property type="entry name" value="DEAD"/>
    <property type="match status" value="1"/>
</dbReference>
<evidence type="ECO:0000256" key="1">
    <source>
        <dbReference type="ARBA" id="ARBA00022741"/>
    </source>
</evidence>
<evidence type="ECO:0000256" key="4">
    <source>
        <dbReference type="ARBA" id="ARBA00022806"/>
    </source>
</evidence>
<keyword evidence="12" id="KW-1185">Reference proteome</keyword>
<evidence type="ECO:0000256" key="5">
    <source>
        <dbReference type="ARBA" id="ARBA00022840"/>
    </source>
</evidence>
<keyword evidence="4 11" id="KW-0347">Helicase</keyword>
<reference evidence="12" key="1">
    <citation type="submission" date="2017-04" db="EMBL/GenBank/DDBJ databases">
        <authorList>
            <person name="Varghese N."/>
            <person name="Submissions S."/>
        </authorList>
    </citation>
    <scope>NUCLEOTIDE SEQUENCE [LARGE SCALE GENOMIC DNA]</scope>
    <source>
        <strain evidence="12">NIO-1021</strain>
    </source>
</reference>
<evidence type="ECO:0000256" key="6">
    <source>
        <dbReference type="ARBA" id="ARBA00023125"/>
    </source>
</evidence>
<dbReference type="CDD" id="cd04488">
    <property type="entry name" value="RecG_wedge_OBF"/>
    <property type="match status" value="1"/>
</dbReference>
<keyword evidence="1" id="KW-0547">Nucleotide-binding</keyword>
<dbReference type="InterPro" id="IPR011545">
    <property type="entry name" value="DEAD/DEAH_box_helicase_dom"/>
</dbReference>
<dbReference type="PROSITE" id="PS51194">
    <property type="entry name" value="HELICASE_CTER"/>
    <property type="match status" value="1"/>
</dbReference>
<dbReference type="GO" id="GO:0005524">
    <property type="term" value="F:ATP binding"/>
    <property type="evidence" value="ECO:0007669"/>
    <property type="project" value="UniProtKB-KW"/>
</dbReference>
<dbReference type="InterPro" id="IPR001650">
    <property type="entry name" value="Helicase_C-like"/>
</dbReference>
<dbReference type="PANTHER" id="PTHR47964:SF1">
    <property type="entry name" value="ATP-DEPENDENT DNA HELICASE HOMOLOG RECG, CHLOROPLASTIC"/>
    <property type="match status" value="1"/>
</dbReference>
<dbReference type="InterPro" id="IPR045562">
    <property type="entry name" value="RecG_dom3_C"/>
</dbReference>
<dbReference type="Pfam" id="PF19833">
    <property type="entry name" value="RecG_dom3_C"/>
    <property type="match status" value="1"/>
</dbReference>